<proteinExistence type="predicted"/>
<dbReference type="VEuPathDB" id="TriTrypDB:C3747_193g72"/>
<evidence type="ECO:0000313" key="2">
    <source>
        <dbReference type="EMBL" id="PWU94444.1"/>
    </source>
</evidence>
<dbReference type="PANTHER" id="PTHR46388:SF2">
    <property type="entry name" value="NHL REPEAT-CONTAINING PROTEIN 2"/>
    <property type="match status" value="1"/>
</dbReference>
<dbReference type="AlphaFoldDB" id="A0A2V2VE12"/>
<dbReference type="VEuPathDB" id="TriTrypDB:TcBrA4_0118860"/>
<dbReference type="EMBL" id="PRFA01000026">
    <property type="protein sequence ID" value="PWU94444.1"/>
    <property type="molecule type" value="Genomic_DNA"/>
</dbReference>
<dbReference type="PANTHER" id="PTHR46388">
    <property type="entry name" value="NHL REPEAT-CONTAINING PROTEIN 2"/>
    <property type="match status" value="1"/>
</dbReference>
<dbReference type="VEuPathDB" id="TriTrypDB:TcG_08061"/>
<dbReference type="VEuPathDB" id="TriTrypDB:BCY84_02038"/>
<evidence type="ECO:0008006" key="4">
    <source>
        <dbReference type="Google" id="ProtNLM"/>
    </source>
</evidence>
<dbReference type="VEuPathDB" id="TriTrypDB:TcCLB.507241.20"/>
<evidence type="ECO:0000313" key="3">
    <source>
        <dbReference type="Proteomes" id="UP000246121"/>
    </source>
</evidence>
<dbReference type="VEuPathDB" id="TriTrypDB:TCDM_03090"/>
<name>A0A2V2VE12_TRYCR</name>
<dbReference type="Gene3D" id="2.120.10.30">
    <property type="entry name" value="TolB, C-terminal domain"/>
    <property type="match status" value="1"/>
</dbReference>
<protein>
    <recommendedName>
        <fullName evidence="4">NHL repeat containing protein</fullName>
    </recommendedName>
</protein>
<dbReference type="InterPro" id="IPR011042">
    <property type="entry name" value="6-blade_b-propeller_TolB-like"/>
</dbReference>
<dbReference type="VEuPathDB" id="TriTrypDB:TCSYLVIO_007076"/>
<dbReference type="VEuPathDB" id="TriTrypDB:TcCLB.482369.20"/>
<dbReference type="SUPFAM" id="SSF75011">
    <property type="entry name" value="3-carboxy-cis,cis-mucoante lactonizing enzyme"/>
    <property type="match status" value="1"/>
</dbReference>
<dbReference type="Proteomes" id="UP000246121">
    <property type="component" value="Unassembled WGS sequence"/>
</dbReference>
<dbReference type="VEuPathDB" id="TriTrypDB:TCDM_03089"/>
<evidence type="ECO:0000256" key="1">
    <source>
        <dbReference type="SAM" id="MobiDB-lite"/>
    </source>
</evidence>
<organism evidence="2 3">
    <name type="scientific">Trypanosoma cruzi</name>
    <dbReference type="NCBI Taxonomy" id="5693"/>
    <lineage>
        <taxon>Eukaryota</taxon>
        <taxon>Discoba</taxon>
        <taxon>Euglenozoa</taxon>
        <taxon>Kinetoplastea</taxon>
        <taxon>Metakinetoplastina</taxon>
        <taxon>Trypanosomatida</taxon>
        <taxon>Trypanosomatidae</taxon>
        <taxon>Trypanosoma</taxon>
        <taxon>Schizotrypanum</taxon>
    </lineage>
</organism>
<comment type="caution">
    <text evidence="2">The sequence shown here is derived from an EMBL/GenBank/DDBJ whole genome shotgun (WGS) entry which is preliminary data.</text>
</comment>
<gene>
    <name evidence="2" type="ORF">C4B63_26g277</name>
</gene>
<dbReference type="VEuPathDB" id="TriTrypDB:C4B63_26g277"/>
<reference evidence="2 3" key="1">
    <citation type="journal article" date="2018" name="Microb. Genom.">
        <title>Expanding an expanded genome: long-read sequencing of Trypanosoma cruzi.</title>
        <authorList>
            <person name="Berna L."/>
            <person name="Rodriguez M."/>
            <person name="Chiribao M.L."/>
            <person name="Parodi-Talice A."/>
            <person name="Pita S."/>
            <person name="Rijo G."/>
            <person name="Alvarez-Valin F."/>
            <person name="Robello C."/>
        </authorList>
    </citation>
    <scope>NUCLEOTIDE SEQUENCE [LARGE SCALE GENOMIC DNA]</scope>
    <source>
        <strain evidence="2 3">Dm28c</strain>
    </source>
</reference>
<accession>A0A2V2VE12</accession>
<feature type="region of interest" description="Disordered" evidence="1">
    <location>
        <begin position="607"/>
        <end position="626"/>
    </location>
</feature>
<sequence>MGGKPGTATERCSGSDVVCQFHTTATTTAPLAVRPHNMGMAFMSRILFQVPLTAEGKTVRHCCQPGPVLFTFPIDGTHLLVACGSDKSQRDGGSTVYVVRLCPDDPPTSLPSRLPIAVISGCVQNYNVPFSPRSGRTFPTPVAMETSAGSSCSGHLREGNANFAARPSLPMGLVTEPVLMADDAVHGTSPIKFLPSRPGQLHSFLFADAATHAIWAAEVDTGTLTVRVVPPSLYWGNEGGVDAATAADAKAQQKHPCSDGVLKPGALLGGIEGFVDGPFHMARFASPSALCWRMDDDFAGEEDGGGPRQPHAGRDTFRGDVLFVSDRGNHAVRYVDFQNRLVRTILGIDGVPGYRDGDYRVSRLHDAAALVWCDSGLLFLDKPNGAIRLITGLKRKKKNTVTALEKEKEGAVPQTVAQLNMPVASLEEPTTHAKLRVWTVAGGRYGKMGPYVDAKESHRASLGMPSALALLPGGNGVLFTDSQHGALRMLSLRGVETLIGPHNCLTLSSLSRGLLACSHIVACRLVTSNNSSRHAFLVSSGVQGTVSLLVPCDGTECVGDGKVIDLDSTNVTSLLPEECALVASGVLRKYTCVDEKSSIRMMGKTGVVSRGGTKTHGSGNEHHRKNNHTTMLSSSLVVRSGVSSRVQFLAPFAKCGPLDEAMRQLFYVYAYYARKSSAPTTTTELYPRGGAERPDDVNMSYSLSLISFWRFLSHTEYFGACPLWAKSSANPFACMVGTIPSLKSNENGDDAAPGLVDWRRTAELLYGLCVRRHGYRVLSIMDFSLFCRVILLLHCWMREQGRCETGQKEGLRSNVDRPMLPSIDGLRKEEVVEAYKDTVRQVRNVNIHLRQAVGEAQNEGRGFIAADDVLCVLARNEKSLQRLFEAFSRKILLHRRSSCTTAEGDESHKRRRRLRDVLLPANTRGHTSTEFAYGMSYSMFHKLFHALDVFPTLMGESLLRRAYVDALLTPLFQQQKQQPVLSFTPPIFQDVEKMYACGGAALSFLPFVEAFVRVALTAFSLCTEHDRRMYPTAAAKVEALMRWVNRSVEQQHKHERGAAERDGPYRIESPGGKRALLFSPFIPFDVHARIERFHPRPTRQENPRN</sequence>
<dbReference type="VEuPathDB" id="TriTrypDB:ECC02_004746"/>
<dbReference type="VEuPathDB" id="TriTrypDB:Tc_MARK_5820"/>
<dbReference type="VEuPathDB" id="TriTrypDB:TcCL_ESM03373"/>